<dbReference type="InterPro" id="IPR008302">
    <property type="entry name" value="NamZ"/>
</dbReference>
<dbReference type="Gene3D" id="3.40.50.12170">
    <property type="entry name" value="Uncharacterised protein PF07075, DUF1343"/>
    <property type="match status" value="1"/>
</dbReference>
<reference evidence="5" key="1">
    <citation type="journal article" date="2022" name="Int. J. Syst. Evol. Microbiol.">
        <title>Anaeromyxobacter oryzae sp. nov., Anaeromyxobacter diazotrophicus sp. nov. and Anaeromyxobacter paludicola sp. nov., isolated from paddy soils.</title>
        <authorList>
            <person name="Itoh H."/>
            <person name="Xu Z."/>
            <person name="Mise K."/>
            <person name="Masuda Y."/>
            <person name="Ushijima N."/>
            <person name="Hayakawa C."/>
            <person name="Shiratori Y."/>
            <person name="Senoo K."/>
        </authorList>
    </citation>
    <scope>NUCLEOTIDE SEQUENCE [LARGE SCALE GENOMIC DNA]</scope>
    <source>
        <strain evidence="5">Red630</strain>
    </source>
</reference>
<dbReference type="Gene3D" id="3.90.1150.140">
    <property type="match status" value="1"/>
</dbReference>
<accession>A0ABM7X5Y0</accession>
<name>A0ABM7X5Y0_9BACT</name>
<feature type="domain" description="Peptidoglycan beta-N-acetylmuramidase NamZ C-terminal" evidence="3">
    <location>
        <begin position="263"/>
        <end position="423"/>
    </location>
</feature>
<evidence type="ECO:0000259" key="3">
    <source>
        <dbReference type="Pfam" id="PF20732"/>
    </source>
</evidence>
<sequence>MNADRKGRPAARSKVRPAARSSARPAPSRRPRALVRSGLDLLVDTGFEALRGLAVGLVCNPTAVDRRLRHAADLLHGARGVKLRALFGPEHGVRGDAQYMAAVGHEHDARTGVPVHSLYGPTVDSLTPAPEQLHGLDALVFDIQDVGARYYTYQATMMLCMEAAARAGIGFVVLDRPNPIGGVEVEGPALRKGFESFCGLHDLAPRHGLTVGELAGLFRAERGLDLNLLVVPCRGWRRRQRARDTGLPWVFPSPNMPTPETALVYPGMCLLEGTNLSEARGTTRPFELFGAPWLDGAGLAEALAAERLPGVGFRPVSFVPAWDKHAGERCHGVELQVTDPEAFRPFRTGLACVALARAQDPARFRWRTEPYEYVQDVPAFDLLCGSDRERRGLEAGRSWRELARAFAPEERAFARRRARFLRYP</sequence>
<keyword evidence="5" id="KW-1185">Reference proteome</keyword>
<evidence type="ECO:0000313" key="4">
    <source>
        <dbReference type="EMBL" id="BDG07222.1"/>
    </source>
</evidence>
<dbReference type="PANTHER" id="PTHR42915">
    <property type="entry name" value="HYPOTHETICAL 460 KDA PROTEIN IN FEUA-SIGW INTERGENIC REGION [PRECURSOR]"/>
    <property type="match status" value="1"/>
</dbReference>
<protein>
    <recommendedName>
        <fullName evidence="6">DUF1343 domain-containing protein</fullName>
    </recommendedName>
</protein>
<evidence type="ECO:0008006" key="6">
    <source>
        <dbReference type="Google" id="ProtNLM"/>
    </source>
</evidence>
<dbReference type="Pfam" id="PF20732">
    <property type="entry name" value="NamZ_C"/>
    <property type="match status" value="1"/>
</dbReference>
<gene>
    <name evidence="4" type="primary">ybbC</name>
    <name evidence="4" type="ORF">AMPC_03350</name>
</gene>
<dbReference type="Proteomes" id="UP001162734">
    <property type="component" value="Chromosome"/>
</dbReference>
<dbReference type="PANTHER" id="PTHR42915:SF1">
    <property type="entry name" value="PEPTIDOGLYCAN BETA-N-ACETYLMURAMIDASE NAMZ"/>
    <property type="match status" value="1"/>
</dbReference>
<evidence type="ECO:0000256" key="1">
    <source>
        <dbReference type="SAM" id="MobiDB-lite"/>
    </source>
</evidence>
<dbReference type="InterPro" id="IPR048503">
    <property type="entry name" value="NamZ_C"/>
</dbReference>
<dbReference type="RefSeq" id="WP_248343824.1">
    <property type="nucleotide sequence ID" value="NZ_AP025592.1"/>
</dbReference>
<feature type="region of interest" description="Disordered" evidence="1">
    <location>
        <begin position="1"/>
        <end position="31"/>
    </location>
</feature>
<dbReference type="InterPro" id="IPR048502">
    <property type="entry name" value="NamZ_N"/>
</dbReference>
<feature type="domain" description="Peptidoglycan beta-N-acetylmuramidase NamZ N-terminal" evidence="2">
    <location>
        <begin position="55"/>
        <end position="259"/>
    </location>
</feature>
<organism evidence="4 5">
    <name type="scientific">Anaeromyxobacter paludicola</name>
    <dbReference type="NCBI Taxonomy" id="2918171"/>
    <lineage>
        <taxon>Bacteria</taxon>
        <taxon>Pseudomonadati</taxon>
        <taxon>Myxococcota</taxon>
        <taxon>Myxococcia</taxon>
        <taxon>Myxococcales</taxon>
        <taxon>Cystobacterineae</taxon>
        <taxon>Anaeromyxobacteraceae</taxon>
        <taxon>Anaeromyxobacter</taxon>
    </lineage>
</organism>
<evidence type="ECO:0000259" key="2">
    <source>
        <dbReference type="Pfam" id="PF07075"/>
    </source>
</evidence>
<dbReference type="Pfam" id="PF07075">
    <property type="entry name" value="NamZ_N"/>
    <property type="match status" value="1"/>
</dbReference>
<feature type="compositionally biased region" description="Basic residues" evidence="1">
    <location>
        <begin position="8"/>
        <end position="17"/>
    </location>
</feature>
<dbReference type="PIRSF" id="PIRSF016719">
    <property type="entry name" value="UCP016719"/>
    <property type="match status" value="1"/>
</dbReference>
<proteinExistence type="predicted"/>
<dbReference type="EMBL" id="AP025592">
    <property type="protein sequence ID" value="BDG07222.1"/>
    <property type="molecule type" value="Genomic_DNA"/>
</dbReference>
<evidence type="ECO:0000313" key="5">
    <source>
        <dbReference type="Proteomes" id="UP001162734"/>
    </source>
</evidence>